<accession>D4G8E2</accession>
<name>D4G8E2_RIEPU</name>
<keyword evidence="1" id="KW-1133">Transmembrane helix</keyword>
<dbReference type="HOGENOM" id="CLU_2883074_0_0_6"/>
<protein>
    <submittedName>
        <fullName evidence="2">Uncharacterized protein</fullName>
    </submittedName>
</protein>
<feature type="transmembrane region" description="Helical" evidence="1">
    <location>
        <begin position="37"/>
        <end position="58"/>
    </location>
</feature>
<organism evidence="2 3">
    <name type="scientific">Riesia pediculicola (strain USDA)</name>
    <dbReference type="NCBI Taxonomy" id="515618"/>
    <lineage>
        <taxon>Bacteria</taxon>
        <taxon>Pseudomonadati</taxon>
        <taxon>Pseudomonadota</taxon>
        <taxon>Gammaproteobacteria</taxon>
        <taxon>Enterobacterales</taxon>
        <taxon>Enterobacteriaceae</taxon>
        <taxon>Candidatus Riesia</taxon>
    </lineage>
</organism>
<gene>
    <name evidence="2" type="ordered locus">RIEPE_0355</name>
</gene>
<sequence length="63" mass="7634">MYQKKYKYNSIIYSNTLIIEGKIENSMFSFKEISKSLIFFLLLFLSKKMMSYVFYYLVSKTND</sequence>
<keyword evidence="3" id="KW-1185">Reference proteome</keyword>
<dbReference type="Proteomes" id="UP000001700">
    <property type="component" value="Chromosome"/>
</dbReference>
<evidence type="ECO:0000313" key="3">
    <source>
        <dbReference type="Proteomes" id="UP000001700"/>
    </source>
</evidence>
<evidence type="ECO:0000313" key="2">
    <source>
        <dbReference type="EMBL" id="ADD79821.1"/>
    </source>
</evidence>
<keyword evidence="1" id="KW-0812">Transmembrane</keyword>
<dbReference type="AlphaFoldDB" id="D4G8E2"/>
<dbReference type="KEGG" id="rip:RIEPE_0355"/>
<proteinExistence type="predicted"/>
<evidence type="ECO:0000256" key="1">
    <source>
        <dbReference type="SAM" id="Phobius"/>
    </source>
</evidence>
<keyword evidence="1" id="KW-0472">Membrane</keyword>
<reference evidence="2" key="1">
    <citation type="submission" date="2008-05" db="EMBL/GenBank/DDBJ databases">
        <title>Genome sequence of Riesia pediculicola USDA.</title>
        <authorList>
            <person name="Kirkness E.F."/>
        </authorList>
    </citation>
    <scope>NUCLEOTIDE SEQUENCE [LARGE SCALE GENOMIC DNA]</scope>
    <source>
        <strain evidence="2">USDA</strain>
    </source>
</reference>
<dbReference type="EMBL" id="CP001085">
    <property type="protein sequence ID" value="ADD79821.1"/>
    <property type="molecule type" value="Genomic_DNA"/>
</dbReference>